<gene>
    <name evidence="1" type="ORF">CFP56_012587</name>
</gene>
<protein>
    <submittedName>
        <fullName evidence="1">Uncharacterized protein</fullName>
    </submittedName>
</protein>
<dbReference type="EMBL" id="PKMF04000204">
    <property type="protein sequence ID" value="KAK7843440.1"/>
    <property type="molecule type" value="Genomic_DNA"/>
</dbReference>
<sequence>MDTPRGSSNPDRVVSFSAPLKAIVMIQQLHAYNPISVPGISENATSLDDGVSIPNGLELRGMMQEREGRGEGFDNEIVVGFGERDSEEAAMLLVEETQSICQQCQIAEGERYAPFQRGTSG</sequence>
<accession>A0AAW0KVD9</accession>
<reference evidence="1 2" key="1">
    <citation type="journal article" date="2018" name="Sci. Data">
        <title>The draft genome sequence of cork oak.</title>
        <authorList>
            <person name="Ramos A.M."/>
            <person name="Usie A."/>
            <person name="Barbosa P."/>
            <person name="Barros P.M."/>
            <person name="Capote T."/>
            <person name="Chaves I."/>
            <person name="Simoes F."/>
            <person name="Abreu I."/>
            <person name="Carrasquinho I."/>
            <person name="Faro C."/>
            <person name="Guimaraes J.B."/>
            <person name="Mendonca D."/>
            <person name="Nobrega F."/>
            <person name="Rodrigues L."/>
            <person name="Saibo N.J.M."/>
            <person name="Varela M.C."/>
            <person name="Egas C."/>
            <person name="Matos J."/>
            <person name="Miguel C.M."/>
            <person name="Oliveira M.M."/>
            <person name="Ricardo C.P."/>
            <person name="Goncalves S."/>
        </authorList>
    </citation>
    <scope>NUCLEOTIDE SEQUENCE [LARGE SCALE GENOMIC DNA]</scope>
    <source>
        <strain evidence="2">cv. HL8</strain>
    </source>
</reference>
<name>A0AAW0KVD9_QUESU</name>
<organism evidence="1 2">
    <name type="scientific">Quercus suber</name>
    <name type="common">Cork oak</name>
    <dbReference type="NCBI Taxonomy" id="58331"/>
    <lineage>
        <taxon>Eukaryota</taxon>
        <taxon>Viridiplantae</taxon>
        <taxon>Streptophyta</taxon>
        <taxon>Embryophyta</taxon>
        <taxon>Tracheophyta</taxon>
        <taxon>Spermatophyta</taxon>
        <taxon>Magnoliopsida</taxon>
        <taxon>eudicotyledons</taxon>
        <taxon>Gunneridae</taxon>
        <taxon>Pentapetalae</taxon>
        <taxon>rosids</taxon>
        <taxon>fabids</taxon>
        <taxon>Fagales</taxon>
        <taxon>Fagaceae</taxon>
        <taxon>Quercus</taxon>
    </lineage>
</organism>
<evidence type="ECO:0000313" key="1">
    <source>
        <dbReference type="EMBL" id="KAK7843440.1"/>
    </source>
</evidence>
<comment type="caution">
    <text evidence="1">The sequence shown here is derived from an EMBL/GenBank/DDBJ whole genome shotgun (WGS) entry which is preliminary data.</text>
</comment>
<dbReference type="AlphaFoldDB" id="A0AAW0KVD9"/>
<evidence type="ECO:0000313" key="2">
    <source>
        <dbReference type="Proteomes" id="UP000237347"/>
    </source>
</evidence>
<dbReference type="Proteomes" id="UP000237347">
    <property type="component" value="Unassembled WGS sequence"/>
</dbReference>
<keyword evidence="2" id="KW-1185">Reference proteome</keyword>
<proteinExistence type="predicted"/>